<evidence type="ECO:0000259" key="6">
    <source>
        <dbReference type="Pfam" id="PF00520"/>
    </source>
</evidence>
<evidence type="ECO:0000256" key="1">
    <source>
        <dbReference type="ARBA" id="ARBA00004141"/>
    </source>
</evidence>
<dbReference type="InterPro" id="IPR050818">
    <property type="entry name" value="KCNH_animal-type"/>
</dbReference>
<dbReference type="EMBL" id="OA565458">
    <property type="protein sequence ID" value="CAD7197035.1"/>
    <property type="molecule type" value="Genomic_DNA"/>
</dbReference>
<accession>A0A7R8Z5N4</accession>
<proteinExistence type="predicted"/>
<dbReference type="GO" id="GO:0005886">
    <property type="term" value="C:plasma membrane"/>
    <property type="evidence" value="ECO:0007669"/>
    <property type="project" value="TreeGrafter"/>
</dbReference>
<evidence type="ECO:0000313" key="7">
    <source>
        <dbReference type="EMBL" id="CAD7197035.1"/>
    </source>
</evidence>
<dbReference type="InterPro" id="IPR005821">
    <property type="entry name" value="Ion_trans_dom"/>
</dbReference>
<organism evidence="7">
    <name type="scientific">Timema douglasi</name>
    <name type="common">Walking stick</name>
    <dbReference type="NCBI Taxonomy" id="61478"/>
    <lineage>
        <taxon>Eukaryota</taxon>
        <taxon>Metazoa</taxon>
        <taxon>Ecdysozoa</taxon>
        <taxon>Arthropoda</taxon>
        <taxon>Hexapoda</taxon>
        <taxon>Insecta</taxon>
        <taxon>Pterygota</taxon>
        <taxon>Neoptera</taxon>
        <taxon>Polyneoptera</taxon>
        <taxon>Phasmatodea</taxon>
        <taxon>Timematodea</taxon>
        <taxon>Timematoidea</taxon>
        <taxon>Timematidae</taxon>
        <taxon>Timema</taxon>
    </lineage>
</organism>
<keyword evidence="3 5" id="KW-1133">Transmembrane helix</keyword>
<evidence type="ECO:0000256" key="5">
    <source>
        <dbReference type="SAM" id="Phobius"/>
    </source>
</evidence>
<sequence>MSQSSMVIFHSAFAAEFNEKESGHGHIHLLKLTRLLRLARLLQKMDRYSQYSAMILTLLMLSFTLVAHWLACIWYVIAEKERSRNDKDWDLGMSHQENLGGVLRYHTDRGQRSNCDLRHSYYRRVLTDNLNRDLAAHRLNLLDAAMRNHFVSGIPDQKHHKGREGKPLVPSMRVNIHLKVMIFQLQPVLPHTPLHMYC</sequence>
<name>A0A7R8Z5N4_TIMDO</name>
<dbReference type="PANTHER" id="PTHR10217">
    <property type="entry name" value="VOLTAGE AND LIGAND GATED POTASSIUM CHANNEL"/>
    <property type="match status" value="1"/>
</dbReference>
<dbReference type="AlphaFoldDB" id="A0A7R8Z5N4"/>
<dbReference type="GO" id="GO:0005249">
    <property type="term" value="F:voltage-gated potassium channel activity"/>
    <property type="evidence" value="ECO:0007669"/>
    <property type="project" value="TreeGrafter"/>
</dbReference>
<dbReference type="GO" id="GO:0042391">
    <property type="term" value="P:regulation of membrane potential"/>
    <property type="evidence" value="ECO:0007669"/>
    <property type="project" value="TreeGrafter"/>
</dbReference>
<feature type="domain" description="Ion transport" evidence="6">
    <location>
        <begin position="21"/>
        <end position="78"/>
    </location>
</feature>
<protein>
    <recommendedName>
        <fullName evidence="6">Ion transport domain-containing protein</fullName>
    </recommendedName>
</protein>
<keyword evidence="2 5" id="KW-0812">Transmembrane</keyword>
<evidence type="ECO:0000256" key="3">
    <source>
        <dbReference type="ARBA" id="ARBA00022989"/>
    </source>
</evidence>
<feature type="transmembrane region" description="Helical" evidence="5">
    <location>
        <begin position="51"/>
        <end position="77"/>
    </location>
</feature>
<dbReference type="Gene3D" id="1.10.287.70">
    <property type="match status" value="1"/>
</dbReference>
<evidence type="ECO:0000256" key="4">
    <source>
        <dbReference type="ARBA" id="ARBA00023136"/>
    </source>
</evidence>
<evidence type="ECO:0000256" key="2">
    <source>
        <dbReference type="ARBA" id="ARBA00022692"/>
    </source>
</evidence>
<dbReference type="PANTHER" id="PTHR10217:SF637">
    <property type="entry name" value="EAG-LIKE K[+] CHANNEL, ISOFORM A"/>
    <property type="match status" value="1"/>
</dbReference>
<reference evidence="7" key="1">
    <citation type="submission" date="2020-11" db="EMBL/GenBank/DDBJ databases">
        <authorList>
            <person name="Tran Van P."/>
        </authorList>
    </citation>
    <scope>NUCLEOTIDE SEQUENCE</scope>
</reference>
<keyword evidence="4 5" id="KW-0472">Membrane</keyword>
<dbReference type="SUPFAM" id="SSF81324">
    <property type="entry name" value="Voltage-gated potassium channels"/>
    <property type="match status" value="1"/>
</dbReference>
<dbReference type="Pfam" id="PF00520">
    <property type="entry name" value="Ion_trans"/>
    <property type="match status" value="1"/>
</dbReference>
<gene>
    <name evidence="7" type="ORF">TDIB3V08_LOCUS3358</name>
</gene>
<comment type="subcellular location">
    <subcellularLocation>
        <location evidence="1">Membrane</location>
        <topology evidence="1">Multi-pass membrane protein</topology>
    </subcellularLocation>
</comment>